<evidence type="ECO:0008006" key="4">
    <source>
        <dbReference type="Google" id="ProtNLM"/>
    </source>
</evidence>
<dbReference type="SUPFAM" id="SSF54909">
    <property type="entry name" value="Dimeric alpha+beta barrel"/>
    <property type="match status" value="1"/>
</dbReference>
<protein>
    <recommendedName>
        <fullName evidence="4">YCII-related domain-containing protein</fullName>
    </recommendedName>
</protein>
<dbReference type="GeneID" id="72068947"/>
<dbReference type="OrthoDB" id="5519740at2759"/>
<dbReference type="EMBL" id="CP086359">
    <property type="protein sequence ID" value="UNI20958.1"/>
    <property type="molecule type" value="Genomic_DNA"/>
</dbReference>
<feature type="region of interest" description="Disordered" evidence="1">
    <location>
        <begin position="71"/>
        <end position="109"/>
    </location>
</feature>
<evidence type="ECO:0000313" key="2">
    <source>
        <dbReference type="EMBL" id="UNI20958.1"/>
    </source>
</evidence>
<dbReference type="InterPro" id="IPR011008">
    <property type="entry name" value="Dimeric_a/b-barrel"/>
</dbReference>
<accession>A0A9Q8VCS1</accession>
<reference evidence="2" key="1">
    <citation type="submission" date="2021-11" db="EMBL/GenBank/DDBJ databases">
        <title>Purpureocillium_takamizusanense_genome.</title>
        <authorList>
            <person name="Nguyen N.-H."/>
        </authorList>
    </citation>
    <scope>NUCLEOTIDE SEQUENCE</scope>
    <source>
        <strain evidence="2">PT3</strain>
    </source>
</reference>
<evidence type="ECO:0000256" key="1">
    <source>
        <dbReference type="SAM" id="MobiDB-lite"/>
    </source>
</evidence>
<feature type="compositionally biased region" description="Basic and acidic residues" evidence="1">
    <location>
        <begin position="92"/>
        <end position="109"/>
    </location>
</feature>
<sequence>MTVAAATRLASRRTLTTLLTRPNTRTMASSTAAAAAAPHKFEFLVIVPDKPGTVQKRLEVRPQHFENMTPHVTSGAWKMGGGLRSKHRLAARRRELTQHRRPAEQRPCR</sequence>
<dbReference type="Proteomes" id="UP000829364">
    <property type="component" value="Chromosome 6"/>
</dbReference>
<proteinExistence type="predicted"/>
<dbReference type="AlphaFoldDB" id="A0A9Q8VCS1"/>
<evidence type="ECO:0000313" key="3">
    <source>
        <dbReference type="Proteomes" id="UP000829364"/>
    </source>
</evidence>
<keyword evidence="3" id="KW-1185">Reference proteome</keyword>
<dbReference type="RefSeq" id="XP_047844439.1">
    <property type="nucleotide sequence ID" value="XM_047988443.1"/>
</dbReference>
<name>A0A9Q8VCS1_9HYPO</name>
<gene>
    <name evidence="2" type="ORF">JDV02_006998</name>
</gene>
<organism evidence="2 3">
    <name type="scientific">Purpureocillium takamizusanense</name>
    <dbReference type="NCBI Taxonomy" id="2060973"/>
    <lineage>
        <taxon>Eukaryota</taxon>
        <taxon>Fungi</taxon>
        <taxon>Dikarya</taxon>
        <taxon>Ascomycota</taxon>
        <taxon>Pezizomycotina</taxon>
        <taxon>Sordariomycetes</taxon>
        <taxon>Hypocreomycetidae</taxon>
        <taxon>Hypocreales</taxon>
        <taxon>Ophiocordycipitaceae</taxon>
        <taxon>Purpureocillium</taxon>
    </lineage>
</organism>
<dbReference type="Gene3D" id="3.30.70.1060">
    <property type="entry name" value="Dimeric alpha+beta barrel"/>
    <property type="match status" value="1"/>
</dbReference>